<evidence type="ECO:0000256" key="1">
    <source>
        <dbReference type="ARBA" id="ARBA00005739"/>
    </source>
</evidence>
<feature type="region of interest" description="Disordered" evidence="5">
    <location>
        <begin position="1"/>
        <end position="41"/>
    </location>
</feature>
<dbReference type="Pfam" id="PF11919">
    <property type="entry name" value="PSME4_C"/>
    <property type="match status" value="2"/>
</dbReference>
<dbReference type="Pfam" id="PF16507">
    <property type="entry name" value="HEAT_PSME4_mid"/>
    <property type="match status" value="2"/>
</dbReference>
<feature type="compositionally biased region" description="Basic and acidic residues" evidence="5">
    <location>
        <begin position="1"/>
        <end position="12"/>
    </location>
</feature>
<reference evidence="8" key="1">
    <citation type="submission" date="2022-11" db="EMBL/GenBank/DDBJ databases">
        <authorList>
            <person name="Morgan W.R."/>
            <person name="Tartar A."/>
        </authorList>
    </citation>
    <scope>NUCLEOTIDE SEQUENCE</scope>
    <source>
        <strain evidence="8">ARSEF 373</strain>
    </source>
</reference>
<evidence type="ECO:0000256" key="4">
    <source>
        <dbReference type="ARBA" id="ARBA00023204"/>
    </source>
</evidence>
<dbReference type="InterPro" id="IPR035309">
    <property type="entry name" value="PSME4"/>
</dbReference>
<gene>
    <name evidence="8" type="ORF">N0F65_004873</name>
</gene>
<sequence length="3837" mass="432236">GKKERKERKPGASDDDDDRAGTTLATDRDLQRTTHMSAEDAEHPYYQLLPSHVTREAIEHEKADLQQKLHETREFLRALLTPNEGAEAHAPPREALRNRHFRAIDTYFDLKHVLPTELHLDLIAVLQQHLFEEQGKKFGDIDLEKRATKALAKLLRKWKHRHPTVPERVKVSWRLVKASLDRTCFAGDGSKVPRAAQVTLLAVASAALKLAEAMRYFLVASASKSLVAELWEEFRPTIEQTSSNECFRALAFFSLFFVLNESTSESQHEIEQLLPEWLAAWSSVTGCTQWDGHWLKIMSRIAKRHPTLDWKPHLSFLFAKVHNSFDMPSDLGSPFKKQEWPPAFSSINGSKRFDQYAARLCIWMLRNSEGDGIAPATQQLLDLLNIIKAFFHPSNVANTVNSLSGSVYCLTLYLGDRIGREKGASSPSQLDRKTYRPLLDVLIESATLGIYSKRRHVASKCMYVIKNLIVIDPAHCATPILDEMIKALDPGALSQTHLAPTAIATLSVFMGDLMQGKHPLGTGLLYSRYLAPILRLTLPGIDANDERKTVATVTLYFHILTHLPLVNDVSKTTPDLQKAKTRSGLSQALFKAMEDSGIVDVGEYDGECDQSMWELGTVLEDWAVALMDRCFAFIKARESASELHPGASDHDAQGALPSASPRGEDKVVLDVVNMMQLLYDQLSPPLYTQGLQRTAAFITNSFSTSPFGRKVISKLVEACVKPHPAEGLAIFMPFVEDRLHSSAGQSLISTEKKLLLSILNGLVRTDGESETHVLEPYHGSLSRVLRMFTQENEEKDIQEMASKIMKHILLALLSTYATGFRSLPQHEWLDAMSDSSNMFQYLGTSMAWKNVSPVWHQPSSKGTQFALSLVHEHVLGAVSSLHEMTSTQNTSVSAWLRLTKRIEFGVDGIKDILVDPHLVSESNPINPSNCLLMFVNRKTDTQANLIAEVAGLKSTLMESVHKFICFWRDHGTGSAMEIQVWHSLTKIINELLLWQGCHLEDQRKKQRQNSHMKATTSNVVIEAMRKTRRYRQAPQDFVPYLPRNDMIDRVQSFFERRKTQAQFGLAFGVWELEDGQLYKDLLEDLLWIMHNQYESVRQVAQSVMNEKVELFSKWISDRIPCLLDVVEGKNLAPDEVIPEEFVLGTLNVLLRSSIISQIWKRRDDSLPRIIVALLKCNDAIVANVDGEAAKNRVATQFQTLFLSLFSSWRYVQFGDKNRDVLANLLKAEPSAQGHWKFQLMHLVSLYPFLQRDASKSSLKKVWPLVLKSLKHDVLPVRQIAVLLFSRLSVLSSQQVLDDKQDDIPDAAAIGGELVEALVNIHRSSNRFNASADGQHAGSAPSNWSFGVNEVVAYLSASYGAHPRPPPLSASRLLNQSADGFRSIQLLNLRLIKKLTRVHGNVVAHEKILNLAANQTDVKVADEERQAVLNTLAEYVGGTLRGLLGVDVPDEVAQRGAKEVVLVFRSVLPSLSVTLSEPWQLAFYYATKVSAKSTSAFSSRMAQRLRIVVDYLLTQLKDSFTRATTEDYARQVKWLMLLEPFTVHLLHAASVTHDASTTDIARKMVDDILQTISQHALVHQYKMVRDRVGKMLFILSAFAVRSNLVDTAKLPASSIAKLASNNASEVESTQESEHGEELRATETAMAWLMAIERHGEKRDFFLVVDSLFPVVFQAQGHSKAEVAIAAHAIVDAVAGSLRLIAPGSNSSEYEKMMSLIETLATNSSWKIRGGVLRFLAAFVFYHWIYWTESERKRVEELVSTLLTDPQRQVQEMAKFAMRGLIHYQQCEQVMAMSTQLIEEVQKSRIRHPKLLRRLALMEKDAAVEDDLASQNAKIAANEKKMVTSVLRMSAVILAFPYSVPEFVPPLCEEFGKYLYLKHSSAASAYLEKTVTSTLQEFKRTHQDNWVETKRKFDENQLAAIEDVMHPFYQLLPPDVTREGIDHERTQLLERVQDALARLQALRSSTPQAVEKKHFRAVSFFFSLKHVLPRDVHHALISELQRHLFVEAARWLPDVDVEVAAMDTLALLVTRWKTHHRDIPAKLHMDWRLARDAIERACWAARGHVATASHSLLKERAHATVECVAAIKSFLRGSTTSTSLVADLWTELGPDVRCTDANACFKALALFAHLFTLPKSRTAAAKGTDQDEAVAAAHADVARLLPEWLDTWTQIPNSLDWDGHWLRITSRVAKQCQSLDWTPYLPLLLAKIQETLDIPSDLGVPLKSNDFTYEYTILNNGKPFDYCAMRLCVYVLRPSTPSKPCAAMVQLLDLLRMTKPFFHPSNVVDSADALGFSVYYLTHLLGKRLGIEKTQPKTEGHITVAECQPLMDLLLEIAFMGIYSKQDTVSSKCVSVIRNLICIDPSYCVTPVLDEMMKALDPTALNQTHFAPAAISTLSTLISNLFCGRQERGMALFLSKYLPSILQLTLPGIDANDENKTTSTVMLYFEVLTWLPLVNDVSKSQFDLTKQRGQLAGELFREMADSSFVSVEKLSADQDQLLWELGTFLEEWALVLLDRCFDFIKARASAVDSNTHSIGSKVKGRGGKAGTSLQGADGVVLQVISMMERLYAQMGPSIYAQALRRTFFFVSTVMFPSSFGRKVISGVVSACSRANPTDVLHTFMPYVCERLHVTKHVIDCSSLMVSEKLWFLAIVDGLVRYTGQSDVPILKFEAEFRAILKHFLTVEDDEDLVDRAAKMLKHVLASTLSIRVAELRSLPPDAWIDATSTESGMFQYFGVALTWKHTGVSWRTPSKLGIKFAVEVADEHVVGVIEQLRQCISERKTTVKTWQPRLKCIYFGVRGLKDMLLDSFADDTTFSTSALTNGMYGHVQRTLVDDQDLFRRVMELKTCLMAAVHEFTEFWKENASNSVLENQVWHNILNIVDELLLWRGDHSEVFRSKESEIKEIKASGGNFIVSAMRHARRFDQPAPDYCPFISRYEMIEQLVHFYEKRKYKAHTMMARELFQKNLAAQYATLLEDAEWLMKHPYDDVRVEARGLIKEKLDIFTVWGLERVPQHLAMLEGGITEGDDMQNEGIVLGTVDFLIQSPPLVAMWGKHAPLLQRLLIALLKSNDTIVKRFEAEDRKLDAAAGVQDLAVALLSGWKVLSTTFPKPAEMLKGLLANDPRATEHWKFQLLHLACMYPFIERDQCAPGELWTVILRYLAHDVLPVRQAAGLLLVRLVKAAKHWNTSNDQQKGLMPPLGDLVQALAHSMLENHKAVKRMASTAESKDWFQGVDQILEFMSERMDTFPAPLPISGVRMVKQTRQDLQGGMIESLKLIQKLTVQHCRSLPSDASALLAFDTFQKIAGELDPKMQEEERQAALDVLGEYFGGSYRALLKTSMDDKKAQQGILQLIQLLREILQHTNTYALAKPWSQVIAYLSRPTTSGDQSVICWARLQPLAHFLLHELEESFVRAAAEDYARQAKWLILVEGLLMNLCYLSGIHQDKAVGEIATELCSRVLRVLREHALTHRYKMVRDRAGKLLFILSYYALRTPFVPLAGLPRQEIYDTAMSASEDASSGDRDDSNGGEESVSLCAKETALMWLNCCVHYGDTKDFVTLLPQVFSTVFQTQNTPKVTVAATGKTIVNCVAVSIKFFHTPEHPLELQPTNGATGPTDALDAMMHALESLTFSSSWKTRMDVLRFLSPFVFYHWLFLSESRRQRVLEVVSGLLADSQREVQEAAVFALRNLIHYQRDDQVRALSEQLGREAHRSRVLHSKLMRQLSKSANTILEQDMEALPQRIKDNERAMARSVLGLSAIVRAFPHTLPSYVPPLLEEMGKYLYSKHDTGVLSFLQSSVKDTLLEFKRTHQDNWADTKSKLTLDQLSVFEDVMMSPSYFT</sequence>
<protein>
    <recommendedName>
        <fullName evidence="10">Proteasome activator subunit 4</fullName>
    </recommendedName>
</protein>
<evidence type="ECO:0000256" key="2">
    <source>
        <dbReference type="ARBA" id="ARBA00022737"/>
    </source>
</evidence>
<evidence type="ECO:0000259" key="7">
    <source>
        <dbReference type="Pfam" id="PF16507"/>
    </source>
</evidence>
<dbReference type="Gene3D" id="1.25.10.10">
    <property type="entry name" value="Leucine-rich Repeat Variant"/>
    <property type="match status" value="2"/>
</dbReference>
<dbReference type="InterPro" id="IPR011989">
    <property type="entry name" value="ARM-like"/>
</dbReference>
<evidence type="ECO:0000256" key="5">
    <source>
        <dbReference type="SAM" id="MobiDB-lite"/>
    </source>
</evidence>
<evidence type="ECO:0000313" key="8">
    <source>
        <dbReference type="EMBL" id="DBA01523.1"/>
    </source>
</evidence>
<keyword evidence="2" id="KW-0677">Repeat</keyword>
<dbReference type="PANTHER" id="PTHR32170:SF3">
    <property type="entry name" value="PROTEASOME ACTIVATOR COMPLEX SUBUNIT 4"/>
    <property type="match status" value="1"/>
</dbReference>
<organism evidence="8 9">
    <name type="scientific">Lagenidium giganteum</name>
    <dbReference type="NCBI Taxonomy" id="4803"/>
    <lineage>
        <taxon>Eukaryota</taxon>
        <taxon>Sar</taxon>
        <taxon>Stramenopiles</taxon>
        <taxon>Oomycota</taxon>
        <taxon>Peronosporomycetes</taxon>
        <taxon>Pythiales</taxon>
        <taxon>Pythiaceae</taxon>
    </lineage>
</organism>
<dbReference type="EMBL" id="DAKRPA010000046">
    <property type="protein sequence ID" value="DBA01523.1"/>
    <property type="molecule type" value="Genomic_DNA"/>
</dbReference>
<dbReference type="InterPro" id="IPR021843">
    <property type="entry name" value="PSME4_C"/>
</dbReference>
<name>A0AAV2Z3K7_9STRA</name>
<dbReference type="GO" id="GO:0010499">
    <property type="term" value="P:proteasomal ubiquitin-independent protein catabolic process"/>
    <property type="evidence" value="ECO:0007669"/>
    <property type="project" value="TreeGrafter"/>
</dbReference>
<feature type="domain" description="Proteasome activator Blm10 middle HEAT repeats region" evidence="7">
    <location>
        <begin position="381"/>
        <end position="894"/>
    </location>
</feature>
<comment type="similarity">
    <text evidence="1">Belongs to the BLM10 family.</text>
</comment>
<evidence type="ECO:0000256" key="3">
    <source>
        <dbReference type="ARBA" id="ARBA00022763"/>
    </source>
</evidence>
<dbReference type="GO" id="GO:0005634">
    <property type="term" value="C:nucleus"/>
    <property type="evidence" value="ECO:0007669"/>
    <property type="project" value="TreeGrafter"/>
</dbReference>
<dbReference type="Proteomes" id="UP001146120">
    <property type="component" value="Unassembled WGS sequence"/>
</dbReference>
<dbReference type="GO" id="GO:0006281">
    <property type="term" value="P:DNA repair"/>
    <property type="evidence" value="ECO:0007669"/>
    <property type="project" value="UniProtKB-KW"/>
</dbReference>
<keyword evidence="3" id="KW-0227">DNA damage</keyword>
<keyword evidence="4" id="KW-0234">DNA repair</keyword>
<evidence type="ECO:0000313" key="9">
    <source>
        <dbReference type="Proteomes" id="UP001146120"/>
    </source>
</evidence>
<evidence type="ECO:0000259" key="6">
    <source>
        <dbReference type="Pfam" id="PF11919"/>
    </source>
</evidence>
<dbReference type="InterPro" id="IPR016024">
    <property type="entry name" value="ARM-type_fold"/>
</dbReference>
<dbReference type="PANTHER" id="PTHR32170">
    <property type="entry name" value="PROTEASOME ACTIVATOR COMPLEX SUBUNIT 4"/>
    <property type="match status" value="1"/>
</dbReference>
<feature type="domain" description="Proteasome activator complex subunit 4 C-terminal" evidence="6">
    <location>
        <begin position="3748"/>
        <end position="3836"/>
    </location>
</feature>
<dbReference type="InterPro" id="IPR032430">
    <property type="entry name" value="Blm10_mid"/>
</dbReference>
<feature type="non-terminal residue" evidence="8">
    <location>
        <position position="1"/>
    </location>
</feature>
<dbReference type="GO" id="GO:0005829">
    <property type="term" value="C:cytosol"/>
    <property type="evidence" value="ECO:0007669"/>
    <property type="project" value="TreeGrafter"/>
</dbReference>
<feature type="compositionally biased region" description="Basic and acidic residues" evidence="5">
    <location>
        <begin position="26"/>
        <end position="41"/>
    </location>
</feature>
<dbReference type="GO" id="GO:0070628">
    <property type="term" value="F:proteasome binding"/>
    <property type="evidence" value="ECO:0007669"/>
    <property type="project" value="InterPro"/>
</dbReference>
<accession>A0AAV2Z3K7</accession>
<evidence type="ECO:0008006" key="10">
    <source>
        <dbReference type="Google" id="ProtNLM"/>
    </source>
</evidence>
<feature type="domain" description="Proteasome activator complex subunit 4 C-terminal" evidence="6">
    <location>
        <begin position="1840"/>
        <end position="1927"/>
    </location>
</feature>
<reference evidence="8" key="2">
    <citation type="journal article" date="2023" name="Microbiol Resour">
        <title>Decontamination and Annotation of the Draft Genome Sequence of the Oomycete Lagenidium giganteum ARSEF 373.</title>
        <authorList>
            <person name="Morgan W.R."/>
            <person name="Tartar A."/>
        </authorList>
    </citation>
    <scope>NUCLEOTIDE SEQUENCE</scope>
    <source>
        <strain evidence="8">ARSEF 373</strain>
    </source>
</reference>
<dbReference type="GO" id="GO:0016504">
    <property type="term" value="F:peptidase activator activity"/>
    <property type="evidence" value="ECO:0007669"/>
    <property type="project" value="InterPro"/>
</dbReference>
<feature type="domain" description="Proteasome activator Blm10 middle HEAT repeats region" evidence="7">
    <location>
        <begin position="2266"/>
        <end position="2785"/>
    </location>
</feature>
<dbReference type="SUPFAM" id="SSF48371">
    <property type="entry name" value="ARM repeat"/>
    <property type="match status" value="3"/>
</dbReference>
<proteinExistence type="inferred from homology"/>
<comment type="caution">
    <text evidence="8">The sequence shown here is derived from an EMBL/GenBank/DDBJ whole genome shotgun (WGS) entry which is preliminary data.</text>
</comment>
<keyword evidence="9" id="KW-1185">Reference proteome</keyword>